<proteinExistence type="predicted"/>
<protein>
    <submittedName>
        <fullName evidence="2">PAB-dependent poly(A)-specific ribonuclease subunit PAN2</fullName>
    </submittedName>
</protein>
<dbReference type="InterPro" id="IPR036397">
    <property type="entry name" value="RNaseH_sf"/>
</dbReference>
<sequence length="172" mass="18921">MDLGVLKEIFSADSSGNYTRSTGDKGVQGAGRGVKGKHSVSKAASFHDSPKKRSKKTAEKKYKVVGLSDNELSQILAMKDPKVAESKKFVVAIDAEFVMLADEEAEFHSSGKMSMYRPRLLSLARISLVRGDGELKGVPFIDDYILTTHPVVDYVSEFSGIHGKLFFLYIQI</sequence>
<dbReference type="InterPro" id="IPR050785">
    <property type="entry name" value="PAN2-PAN3_catalytic_subunit"/>
</dbReference>
<dbReference type="Proteomes" id="UP000187283">
    <property type="component" value="Unassembled WGS sequence"/>
</dbReference>
<dbReference type="PANTHER" id="PTHR15728:SF0">
    <property type="entry name" value="PAN2-PAN3 DEADENYLATION COMPLEX CATALYTIC SUBUNIT PAN2"/>
    <property type="match status" value="1"/>
</dbReference>
<dbReference type="GO" id="GO:0000289">
    <property type="term" value="P:nuclear-transcribed mRNA poly(A) tail shortening"/>
    <property type="evidence" value="ECO:0007669"/>
    <property type="project" value="TreeGrafter"/>
</dbReference>
<gene>
    <name evidence="2" type="ORF">AYI70_g7206</name>
</gene>
<feature type="compositionally biased region" description="Basic and acidic residues" evidence="1">
    <location>
        <begin position="48"/>
        <end position="60"/>
    </location>
</feature>
<evidence type="ECO:0000313" key="2">
    <source>
        <dbReference type="EMBL" id="OMJ15546.1"/>
    </source>
</evidence>
<comment type="caution">
    <text evidence="2">The sequence shown here is derived from an EMBL/GenBank/DDBJ whole genome shotgun (WGS) entry which is preliminary data.</text>
</comment>
<dbReference type="Gene3D" id="3.30.420.10">
    <property type="entry name" value="Ribonuclease H-like superfamily/Ribonuclease H"/>
    <property type="match status" value="1"/>
</dbReference>
<evidence type="ECO:0000256" key="1">
    <source>
        <dbReference type="SAM" id="MobiDB-lite"/>
    </source>
</evidence>
<dbReference type="GO" id="GO:0000932">
    <property type="term" value="C:P-body"/>
    <property type="evidence" value="ECO:0007669"/>
    <property type="project" value="TreeGrafter"/>
</dbReference>
<dbReference type="STRING" id="133412.A0A1R1XLS2"/>
<dbReference type="EMBL" id="LSSN01002641">
    <property type="protein sequence ID" value="OMJ15546.1"/>
    <property type="molecule type" value="Genomic_DNA"/>
</dbReference>
<keyword evidence="3" id="KW-1185">Reference proteome</keyword>
<feature type="region of interest" description="Disordered" evidence="1">
    <location>
        <begin position="14"/>
        <end position="60"/>
    </location>
</feature>
<dbReference type="GO" id="GO:0004535">
    <property type="term" value="F:poly(A)-specific ribonuclease activity"/>
    <property type="evidence" value="ECO:0007669"/>
    <property type="project" value="TreeGrafter"/>
</dbReference>
<dbReference type="GO" id="GO:0031251">
    <property type="term" value="C:PAN complex"/>
    <property type="evidence" value="ECO:0007669"/>
    <property type="project" value="TreeGrafter"/>
</dbReference>
<evidence type="ECO:0000313" key="3">
    <source>
        <dbReference type="Proteomes" id="UP000187283"/>
    </source>
</evidence>
<dbReference type="AlphaFoldDB" id="A0A1R1XLS2"/>
<reference evidence="2 3" key="1">
    <citation type="submission" date="2017-01" db="EMBL/GenBank/DDBJ databases">
        <authorList>
            <person name="Mah S.A."/>
            <person name="Swanson W.J."/>
            <person name="Moy G.W."/>
            <person name="Vacquier V.D."/>
        </authorList>
    </citation>
    <scope>NUCLEOTIDE SEQUENCE [LARGE SCALE GENOMIC DNA]</scope>
    <source>
        <strain evidence="2 3">GSMNP</strain>
    </source>
</reference>
<organism evidence="2 3">
    <name type="scientific">Smittium culicis</name>
    <dbReference type="NCBI Taxonomy" id="133412"/>
    <lineage>
        <taxon>Eukaryota</taxon>
        <taxon>Fungi</taxon>
        <taxon>Fungi incertae sedis</taxon>
        <taxon>Zoopagomycota</taxon>
        <taxon>Kickxellomycotina</taxon>
        <taxon>Harpellomycetes</taxon>
        <taxon>Harpellales</taxon>
        <taxon>Legeriomycetaceae</taxon>
        <taxon>Smittium</taxon>
    </lineage>
</organism>
<dbReference type="PANTHER" id="PTHR15728">
    <property type="entry name" value="DEADENYLATION COMPLEX CATALYTIC SUBUNIT PAN2"/>
    <property type="match status" value="1"/>
</dbReference>
<dbReference type="OrthoDB" id="16516at2759"/>
<accession>A0A1R1XLS2</accession>
<dbReference type="GO" id="GO:0003676">
    <property type="term" value="F:nucleic acid binding"/>
    <property type="evidence" value="ECO:0007669"/>
    <property type="project" value="InterPro"/>
</dbReference>
<name>A0A1R1XLS2_9FUNG</name>